<evidence type="ECO:0008006" key="4">
    <source>
        <dbReference type="Google" id="ProtNLM"/>
    </source>
</evidence>
<dbReference type="PANTHER" id="PTHR35098">
    <property type="entry name" value="EXPRESSED PROTEIN"/>
    <property type="match status" value="1"/>
</dbReference>
<dbReference type="Proteomes" id="UP001152523">
    <property type="component" value="Unassembled WGS sequence"/>
</dbReference>
<evidence type="ECO:0000313" key="2">
    <source>
        <dbReference type="EMBL" id="CAH9079201.1"/>
    </source>
</evidence>
<feature type="region of interest" description="Disordered" evidence="1">
    <location>
        <begin position="1"/>
        <end position="32"/>
    </location>
</feature>
<dbReference type="EMBL" id="CAMAPF010000033">
    <property type="protein sequence ID" value="CAH9079201.1"/>
    <property type="molecule type" value="Genomic_DNA"/>
</dbReference>
<dbReference type="GO" id="GO:0009408">
    <property type="term" value="P:response to heat"/>
    <property type="evidence" value="ECO:0007669"/>
    <property type="project" value="InterPro"/>
</dbReference>
<reference evidence="2" key="1">
    <citation type="submission" date="2022-07" db="EMBL/GenBank/DDBJ databases">
        <authorList>
            <person name="Macas J."/>
            <person name="Novak P."/>
            <person name="Neumann P."/>
        </authorList>
    </citation>
    <scope>NUCLEOTIDE SEQUENCE</scope>
</reference>
<name>A0AAV0CNZ2_9ASTE</name>
<proteinExistence type="predicted"/>
<protein>
    <recommendedName>
        <fullName evidence="4">Nodulin-related protein 1</fullName>
    </recommendedName>
</protein>
<dbReference type="AlphaFoldDB" id="A0AAV0CNZ2"/>
<gene>
    <name evidence="2" type="ORF">CEPIT_LOCUS6748</name>
</gene>
<dbReference type="InterPro" id="IPR040294">
    <property type="entry name" value="Nodulin-rel_1/2"/>
</dbReference>
<organism evidence="2 3">
    <name type="scientific">Cuscuta epithymum</name>
    <dbReference type="NCBI Taxonomy" id="186058"/>
    <lineage>
        <taxon>Eukaryota</taxon>
        <taxon>Viridiplantae</taxon>
        <taxon>Streptophyta</taxon>
        <taxon>Embryophyta</taxon>
        <taxon>Tracheophyta</taxon>
        <taxon>Spermatophyta</taxon>
        <taxon>Magnoliopsida</taxon>
        <taxon>eudicotyledons</taxon>
        <taxon>Gunneridae</taxon>
        <taxon>Pentapetalae</taxon>
        <taxon>asterids</taxon>
        <taxon>lamiids</taxon>
        <taxon>Solanales</taxon>
        <taxon>Convolvulaceae</taxon>
        <taxon>Cuscuteae</taxon>
        <taxon>Cuscuta</taxon>
        <taxon>Cuscuta subgen. Cuscuta</taxon>
    </lineage>
</organism>
<evidence type="ECO:0000256" key="1">
    <source>
        <dbReference type="SAM" id="MobiDB-lite"/>
    </source>
</evidence>
<sequence length="124" mass="12515">MDSRTHNEGSGGAKPGATAGHHPAPSKSELLSSAKVLGEAAKGMFGNNPSKTDKAELSAAAADLLNAASQYGNLDGKAMGKYVEKAEDYLHKYSTSHSNTAAAPAVAELGVGEPVPAPPLGRST</sequence>
<dbReference type="GO" id="GO:0010115">
    <property type="term" value="P:regulation of abscisic acid biosynthetic process"/>
    <property type="evidence" value="ECO:0007669"/>
    <property type="project" value="InterPro"/>
</dbReference>
<accession>A0AAV0CNZ2</accession>
<comment type="caution">
    <text evidence="2">The sequence shown here is derived from an EMBL/GenBank/DDBJ whole genome shotgun (WGS) entry which is preliminary data.</text>
</comment>
<keyword evidence="3" id="KW-1185">Reference proteome</keyword>
<evidence type="ECO:0000313" key="3">
    <source>
        <dbReference type="Proteomes" id="UP001152523"/>
    </source>
</evidence>
<dbReference type="PANTHER" id="PTHR35098:SF1">
    <property type="entry name" value="NODULIN-RELATED PROTEIN 2"/>
    <property type="match status" value="1"/>
</dbReference>